<sequence length="158" mass="18592">MGQEQNAKHCGNPTPEGRLSFLFRRTDRQLRRCIEKKVNHTGVYQSQHRLLMHLNHHPNCSQVEIARELEISPAAVAVSLKKLESGGYITRETTESDNRTHRVTITPKGRSVIERSEQMFWETEKAMFEGFSEEEMQSLQQFFERIYENLLRDQQKEE</sequence>
<keyword evidence="2" id="KW-0238">DNA-binding</keyword>
<dbReference type="SMART" id="SM00347">
    <property type="entry name" value="HTH_MARR"/>
    <property type="match status" value="1"/>
</dbReference>
<dbReference type="Gene3D" id="1.10.10.10">
    <property type="entry name" value="Winged helix-like DNA-binding domain superfamily/Winged helix DNA-binding domain"/>
    <property type="match status" value="1"/>
</dbReference>
<gene>
    <name evidence="5" type="ORF">LKD45_06580</name>
</gene>
<dbReference type="RefSeq" id="WP_308728072.1">
    <property type="nucleotide sequence ID" value="NZ_JAJEQF010000012.1"/>
</dbReference>
<dbReference type="InterPro" id="IPR036388">
    <property type="entry name" value="WH-like_DNA-bd_sf"/>
</dbReference>
<dbReference type="Pfam" id="PF12802">
    <property type="entry name" value="MarR_2"/>
    <property type="match status" value="1"/>
</dbReference>
<comment type="caution">
    <text evidence="5">The sequence shown here is derived from an EMBL/GenBank/DDBJ whole genome shotgun (WGS) entry which is preliminary data.</text>
</comment>
<evidence type="ECO:0000256" key="2">
    <source>
        <dbReference type="ARBA" id="ARBA00023125"/>
    </source>
</evidence>
<dbReference type="GO" id="GO:0003677">
    <property type="term" value="F:DNA binding"/>
    <property type="evidence" value="ECO:0007669"/>
    <property type="project" value="UniProtKB-KW"/>
</dbReference>
<evidence type="ECO:0000313" key="6">
    <source>
        <dbReference type="Proteomes" id="UP001199355"/>
    </source>
</evidence>
<dbReference type="AlphaFoldDB" id="A0AAE3AWH3"/>
<dbReference type="GO" id="GO:0003700">
    <property type="term" value="F:DNA-binding transcription factor activity"/>
    <property type="evidence" value="ECO:0007669"/>
    <property type="project" value="InterPro"/>
</dbReference>
<accession>A0AAE3AWH3</accession>
<dbReference type="PRINTS" id="PR00598">
    <property type="entry name" value="HTHMARR"/>
</dbReference>
<keyword evidence="6" id="KW-1185">Reference proteome</keyword>
<keyword evidence="3" id="KW-0804">Transcription</keyword>
<keyword evidence="1" id="KW-0805">Transcription regulation</keyword>
<dbReference type="InterPro" id="IPR011991">
    <property type="entry name" value="ArsR-like_HTH"/>
</dbReference>
<dbReference type="InterPro" id="IPR000835">
    <property type="entry name" value="HTH_MarR-typ"/>
</dbReference>
<evidence type="ECO:0000256" key="3">
    <source>
        <dbReference type="ARBA" id="ARBA00023163"/>
    </source>
</evidence>
<evidence type="ECO:0000259" key="4">
    <source>
        <dbReference type="PROSITE" id="PS50995"/>
    </source>
</evidence>
<dbReference type="InterPro" id="IPR036390">
    <property type="entry name" value="WH_DNA-bd_sf"/>
</dbReference>
<evidence type="ECO:0000256" key="1">
    <source>
        <dbReference type="ARBA" id="ARBA00023015"/>
    </source>
</evidence>
<organism evidence="5 6">
    <name type="scientific">Gallintestinimicrobium propionicum</name>
    <dbReference type="NCBI Taxonomy" id="2981770"/>
    <lineage>
        <taxon>Bacteria</taxon>
        <taxon>Bacillati</taxon>
        <taxon>Bacillota</taxon>
        <taxon>Clostridia</taxon>
        <taxon>Lachnospirales</taxon>
        <taxon>Lachnospiraceae</taxon>
        <taxon>Gallintestinimicrobium</taxon>
    </lineage>
</organism>
<dbReference type="CDD" id="cd00090">
    <property type="entry name" value="HTH_ARSR"/>
    <property type="match status" value="1"/>
</dbReference>
<feature type="domain" description="HTH marR-type" evidence="4">
    <location>
        <begin position="16"/>
        <end position="148"/>
    </location>
</feature>
<dbReference type="PANTHER" id="PTHR42756">
    <property type="entry name" value="TRANSCRIPTIONAL REGULATOR, MARR"/>
    <property type="match status" value="1"/>
</dbReference>
<dbReference type="EMBL" id="JAJEQF010000012">
    <property type="protein sequence ID" value="MCC2167362.1"/>
    <property type="molecule type" value="Genomic_DNA"/>
</dbReference>
<dbReference type="PANTHER" id="PTHR42756:SF1">
    <property type="entry name" value="TRANSCRIPTIONAL REPRESSOR OF EMRAB OPERON"/>
    <property type="match status" value="1"/>
</dbReference>
<evidence type="ECO:0000313" key="5">
    <source>
        <dbReference type="EMBL" id="MCC2167362.1"/>
    </source>
</evidence>
<name>A0AAE3AWH3_9FIRM</name>
<dbReference type="Proteomes" id="UP001199355">
    <property type="component" value="Unassembled WGS sequence"/>
</dbReference>
<dbReference type="SUPFAM" id="SSF46785">
    <property type="entry name" value="Winged helix' DNA-binding domain"/>
    <property type="match status" value="1"/>
</dbReference>
<dbReference type="PROSITE" id="PS50995">
    <property type="entry name" value="HTH_MARR_2"/>
    <property type="match status" value="1"/>
</dbReference>
<protein>
    <submittedName>
        <fullName evidence="5">MarR family transcriptional regulator</fullName>
    </submittedName>
</protein>
<proteinExistence type="predicted"/>
<reference evidence="5 6" key="1">
    <citation type="submission" date="2021-10" db="EMBL/GenBank/DDBJ databases">
        <title>Anaerobic single-cell dispensing facilitates the cultivation of human gut bacteria.</title>
        <authorList>
            <person name="Afrizal A."/>
        </authorList>
    </citation>
    <scope>NUCLEOTIDE SEQUENCE [LARGE SCALE GENOMIC DNA]</scope>
    <source>
        <strain evidence="5 6">CLA-AA-H244</strain>
    </source>
</reference>